<dbReference type="PANTHER" id="PTHR14281">
    <property type="entry name" value="KINETOCHORE PROTEIN SPC25-RELATED"/>
    <property type="match status" value="1"/>
</dbReference>
<dbReference type="AlphaFoldDB" id="A0A803L8I4"/>
<keyword evidence="13" id="KW-1185">Reference proteome</keyword>
<evidence type="ECO:0000256" key="8">
    <source>
        <dbReference type="ARBA" id="ARBA00023328"/>
    </source>
</evidence>
<dbReference type="Gramene" id="AUR62008173-RA">
    <property type="protein sequence ID" value="AUR62008173-RA:cds"/>
    <property type="gene ID" value="AUR62008173"/>
</dbReference>
<accession>A0A803L8I4</accession>
<evidence type="ECO:0000256" key="6">
    <source>
        <dbReference type="ARBA" id="ARBA00023054"/>
    </source>
</evidence>
<reference evidence="12" key="2">
    <citation type="submission" date="2021-03" db="UniProtKB">
        <authorList>
            <consortium name="EnsemblPlants"/>
        </authorList>
    </citation>
    <scope>IDENTIFICATION</scope>
</reference>
<dbReference type="Proteomes" id="UP000596660">
    <property type="component" value="Unplaced"/>
</dbReference>
<dbReference type="GO" id="GO:0007059">
    <property type="term" value="P:chromosome segregation"/>
    <property type="evidence" value="ECO:0007669"/>
    <property type="project" value="InterPro"/>
</dbReference>
<comment type="similarity">
    <text evidence="2 9">Belongs to the SPC25 family.</text>
</comment>
<dbReference type="PANTHER" id="PTHR14281:SF0">
    <property type="entry name" value="KINETOCHORE PROTEIN SPC25"/>
    <property type="match status" value="1"/>
</dbReference>
<dbReference type="Gene3D" id="3.30.457.50">
    <property type="entry name" value="Chromosome segregation protein Spc25"/>
    <property type="match status" value="1"/>
</dbReference>
<reference evidence="12" key="1">
    <citation type="journal article" date="2017" name="Nature">
        <title>The genome of Chenopodium quinoa.</title>
        <authorList>
            <person name="Jarvis D.E."/>
            <person name="Ho Y.S."/>
            <person name="Lightfoot D.J."/>
            <person name="Schmoeckel S.M."/>
            <person name="Li B."/>
            <person name="Borm T.J.A."/>
            <person name="Ohyanagi H."/>
            <person name="Mineta K."/>
            <person name="Michell C.T."/>
            <person name="Saber N."/>
            <person name="Kharbatia N.M."/>
            <person name="Rupper R.R."/>
            <person name="Sharp A.R."/>
            <person name="Dally N."/>
            <person name="Boughton B.A."/>
            <person name="Woo Y.H."/>
            <person name="Gao G."/>
            <person name="Schijlen E.G.W.M."/>
            <person name="Guo X."/>
            <person name="Momin A.A."/>
            <person name="Negrao S."/>
            <person name="Al-Babili S."/>
            <person name="Gehring C."/>
            <person name="Roessner U."/>
            <person name="Jung C."/>
            <person name="Murphy K."/>
            <person name="Arold S.T."/>
            <person name="Gojobori T."/>
            <person name="van der Linden C.G."/>
            <person name="van Loo E.N."/>
            <person name="Jellen E.N."/>
            <person name="Maughan P.J."/>
            <person name="Tester M."/>
        </authorList>
    </citation>
    <scope>NUCLEOTIDE SEQUENCE [LARGE SCALE GENOMIC DNA]</scope>
    <source>
        <strain evidence="12">cv. PI 614886</strain>
    </source>
</reference>
<evidence type="ECO:0000256" key="9">
    <source>
        <dbReference type="RuleBase" id="RU367150"/>
    </source>
</evidence>
<keyword evidence="5 9" id="KW-0498">Mitosis</keyword>
<dbReference type="EnsemblPlants" id="AUR62008173-RA">
    <property type="protein sequence ID" value="AUR62008173-RA:cds"/>
    <property type="gene ID" value="AUR62008173"/>
</dbReference>
<dbReference type="GO" id="GO:0005634">
    <property type="term" value="C:nucleus"/>
    <property type="evidence" value="ECO:0007669"/>
    <property type="project" value="UniProtKB-SubCell"/>
</dbReference>
<comment type="function">
    <text evidence="9">Acts as a component of the essential kinetochore-associated NDC80 complex, which is required for chromosome segregation and spindle checkpoint activity.</text>
</comment>
<organism evidence="12 13">
    <name type="scientific">Chenopodium quinoa</name>
    <name type="common">Quinoa</name>
    <dbReference type="NCBI Taxonomy" id="63459"/>
    <lineage>
        <taxon>Eukaryota</taxon>
        <taxon>Viridiplantae</taxon>
        <taxon>Streptophyta</taxon>
        <taxon>Embryophyta</taxon>
        <taxon>Tracheophyta</taxon>
        <taxon>Spermatophyta</taxon>
        <taxon>Magnoliopsida</taxon>
        <taxon>eudicotyledons</taxon>
        <taxon>Gunneridae</taxon>
        <taxon>Pentapetalae</taxon>
        <taxon>Caryophyllales</taxon>
        <taxon>Chenopodiaceae</taxon>
        <taxon>Chenopodioideae</taxon>
        <taxon>Atripliceae</taxon>
        <taxon>Chenopodium</taxon>
    </lineage>
</organism>
<evidence type="ECO:0000256" key="10">
    <source>
        <dbReference type="SAM" id="Coils"/>
    </source>
</evidence>
<keyword evidence="9" id="KW-0539">Nucleus</keyword>
<dbReference type="FunFam" id="3.30.457.50:FF:000001">
    <property type="entry name" value="Probable kinetochore protein spc25"/>
    <property type="match status" value="1"/>
</dbReference>
<keyword evidence="9" id="KW-0995">Kinetochore</keyword>
<keyword evidence="8 9" id="KW-0137">Centromere</keyword>
<evidence type="ECO:0000256" key="2">
    <source>
        <dbReference type="ARBA" id="ARBA00006379"/>
    </source>
</evidence>
<comment type="subcellular location">
    <subcellularLocation>
        <location evidence="1">Chromosome</location>
        <location evidence="1">Centromere</location>
    </subcellularLocation>
    <subcellularLocation>
        <location evidence="9">Nucleus</location>
    </subcellularLocation>
    <subcellularLocation>
        <location evidence="9">Chromosome</location>
        <location evidence="9">Centromere</location>
        <location evidence="9">Kinetochore</location>
    </subcellularLocation>
</comment>
<evidence type="ECO:0000256" key="5">
    <source>
        <dbReference type="ARBA" id="ARBA00022776"/>
    </source>
</evidence>
<keyword evidence="7 9" id="KW-0131">Cell cycle</keyword>
<evidence type="ECO:0000259" key="11">
    <source>
        <dbReference type="Pfam" id="PF08234"/>
    </source>
</evidence>
<evidence type="ECO:0000256" key="4">
    <source>
        <dbReference type="ARBA" id="ARBA00022618"/>
    </source>
</evidence>
<keyword evidence="6 10" id="KW-0175">Coiled coil</keyword>
<dbReference type="InterPro" id="IPR013255">
    <property type="entry name" value="Spc25_C"/>
</dbReference>
<dbReference type="InterPro" id="IPR045143">
    <property type="entry name" value="Spc25"/>
</dbReference>
<sequence>MASFHTRAERTVLSKLSELRTVCDKDIEIHHQNTDSIFASFENFLQSHRSKAELTVHNQAKLRKLKVELRELEDELVRALAVKTRNEAKRIAITDSLSEMIVKADELQKIVQDQASKKDEYASILSEQSKENSGEASKSREEIQEAFKWYNRVLGFRIDGGHGVTFTFTNVNKNCPAEEYSFTVRHASEKYTLLGSKPHLKDIEELVHELNKSNSLFRFVRIMREKFQATSLGPVSHFIYQDQDCTSISLSAPVSSVVLFAYFLLKTPDCSCCQDVLSPSTPFVLTVKYLSYDVPSVSYFPSVLSLVLSTRSLTLDGHSE</sequence>
<evidence type="ECO:0000313" key="12">
    <source>
        <dbReference type="EnsemblPlants" id="AUR62008173-RA:cds"/>
    </source>
</evidence>
<dbReference type="Pfam" id="PF08234">
    <property type="entry name" value="Spindle_Spc25"/>
    <property type="match status" value="1"/>
</dbReference>
<protein>
    <recommendedName>
        <fullName evidence="9">Kinetochore protein SPC25</fullName>
    </recommendedName>
</protein>
<evidence type="ECO:0000256" key="3">
    <source>
        <dbReference type="ARBA" id="ARBA00022454"/>
    </source>
</evidence>
<evidence type="ECO:0000256" key="7">
    <source>
        <dbReference type="ARBA" id="ARBA00023306"/>
    </source>
</evidence>
<feature type="coiled-coil region" evidence="10">
    <location>
        <begin position="55"/>
        <end position="89"/>
    </location>
</feature>
<keyword evidence="4 9" id="KW-0132">Cell division</keyword>
<name>A0A803L8I4_CHEQI</name>
<evidence type="ECO:0000313" key="13">
    <source>
        <dbReference type="Proteomes" id="UP000596660"/>
    </source>
</evidence>
<feature type="domain" description="Chromosome segregation protein Spc25 C-terminal" evidence="11">
    <location>
        <begin position="161"/>
        <end position="228"/>
    </location>
</feature>
<keyword evidence="3 9" id="KW-0158">Chromosome</keyword>
<dbReference type="OMA" id="WKYRIAT"/>
<dbReference type="CDD" id="cd23784">
    <property type="entry name" value="RWD_Spc25"/>
    <property type="match status" value="1"/>
</dbReference>
<dbReference type="GO" id="GO:0051301">
    <property type="term" value="P:cell division"/>
    <property type="evidence" value="ECO:0007669"/>
    <property type="project" value="UniProtKB-UniRule"/>
</dbReference>
<evidence type="ECO:0000256" key="1">
    <source>
        <dbReference type="ARBA" id="ARBA00004584"/>
    </source>
</evidence>
<comment type="subunit">
    <text evidence="9">Component of the NDC80 complex.</text>
</comment>
<dbReference type="GO" id="GO:0031262">
    <property type="term" value="C:Ndc80 complex"/>
    <property type="evidence" value="ECO:0007669"/>
    <property type="project" value="InterPro"/>
</dbReference>
<proteinExistence type="inferred from homology"/>